<name>A0A7K9VKI4_ANSSE</name>
<accession>A0A7K9VKI4</accession>
<feature type="region of interest" description="Disordered" evidence="5">
    <location>
        <begin position="128"/>
        <end position="163"/>
    </location>
</feature>
<protein>
    <submittedName>
        <fullName evidence="7">MUC5A protein</fullName>
    </submittedName>
</protein>
<gene>
    <name evidence="7" type="primary">Muc5ac_2</name>
    <name evidence="7" type="ORF">ANSSEM_R15463</name>
</gene>
<keyword evidence="4" id="KW-0325">Glycoprotein</keyword>
<dbReference type="PANTHER" id="PTHR15031">
    <property type="entry name" value="CARTILAGE INTERMEDIATE LAYER PROTEIN CLIP"/>
    <property type="match status" value="1"/>
</dbReference>
<evidence type="ECO:0000313" key="7">
    <source>
        <dbReference type="EMBL" id="NXI73194.1"/>
    </source>
</evidence>
<feature type="non-terminal residue" evidence="7">
    <location>
        <position position="163"/>
    </location>
</feature>
<keyword evidence="2" id="KW-0964">Secreted</keyword>
<reference evidence="7 8" key="1">
    <citation type="submission" date="2019-09" db="EMBL/GenBank/DDBJ databases">
        <title>Bird 10,000 Genomes (B10K) Project - Family phase.</title>
        <authorList>
            <person name="Zhang G."/>
        </authorList>
    </citation>
    <scope>NUCLEOTIDE SEQUENCE [LARGE SCALE GENOMIC DNA]</scope>
    <source>
        <strain evidence="7">B10K-DU-001-57</strain>
        <tissue evidence="7">Muscle</tissue>
    </source>
</reference>
<keyword evidence="8" id="KW-1185">Reference proteome</keyword>
<dbReference type="PANTHER" id="PTHR15031:SF6">
    <property type="entry name" value="CARTILAGE INTERMEDIATE LAYER PROTEIN 1-LIKE ISOFORM X1"/>
    <property type="match status" value="1"/>
</dbReference>
<organism evidence="7 8">
    <name type="scientific">Anseranas semipalmata</name>
    <name type="common">Magpie goose</name>
    <name type="synonym">Anas semipalmata</name>
    <dbReference type="NCBI Taxonomy" id="8851"/>
    <lineage>
        <taxon>Eukaryota</taxon>
        <taxon>Metazoa</taxon>
        <taxon>Chordata</taxon>
        <taxon>Craniata</taxon>
        <taxon>Vertebrata</taxon>
        <taxon>Euteleostomi</taxon>
        <taxon>Archelosauria</taxon>
        <taxon>Archosauria</taxon>
        <taxon>Dinosauria</taxon>
        <taxon>Saurischia</taxon>
        <taxon>Theropoda</taxon>
        <taxon>Coelurosauria</taxon>
        <taxon>Aves</taxon>
        <taxon>Neognathae</taxon>
        <taxon>Galloanserae</taxon>
        <taxon>Anseriformes</taxon>
        <taxon>Anseranatidae</taxon>
        <taxon>Anseranas</taxon>
    </lineage>
</organism>
<proteinExistence type="predicted"/>
<sequence>DCEWTDWIDVSSPNSSDVNSGDYETFENILQHNPSWECLKAENISCRAEKYANISLEDLGQKVECNVNTGLICNNKDQVNNSNTPYCHNYEISICCIPHPECIPSTEYRTSMPTTVYTTTSTVFTTTVSTTTAPPTSTSGPSSTTSGTTVSSSTPRTTSVSSP</sequence>
<dbReference type="GO" id="GO:0005576">
    <property type="term" value="C:extracellular region"/>
    <property type="evidence" value="ECO:0007669"/>
    <property type="project" value="UniProtKB-SubCell"/>
</dbReference>
<feature type="domain" description="WxxW" evidence="6">
    <location>
        <begin position="4"/>
        <end position="96"/>
    </location>
</feature>
<keyword evidence="3" id="KW-0732">Signal</keyword>
<evidence type="ECO:0000256" key="1">
    <source>
        <dbReference type="ARBA" id="ARBA00004613"/>
    </source>
</evidence>
<evidence type="ECO:0000256" key="4">
    <source>
        <dbReference type="ARBA" id="ARBA00023180"/>
    </source>
</evidence>
<evidence type="ECO:0000313" key="8">
    <source>
        <dbReference type="Proteomes" id="UP000567872"/>
    </source>
</evidence>
<dbReference type="AlphaFoldDB" id="A0A7K9VKI4"/>
<evidence type="ECO:0000259" key="6">
    <source>
        <dbReference type="Pfam" id="PF13330"/>
    </source>
</evidence>
<dbReference type="Pfam" id="PF13330">
    <property type="entry name" value="Mucin2_WxxW"/>
    <property type="match status" value="1"/>
</dbReference>
<dbReference type="EMBL" id="VXAA01006608">
    <property type="protein sequence ID" value="NXI73194.1"/>
    <property type="molecule type" value="Genomic_DNA"/>
</dbReference>
<comment type="subcellular location">
    <subcellularLocation>
        <location evidence="1">Secreted</location>
    </subcellularLocation>
</comment>
<feature type="non-terminal residue" evidence="7">
    <location>
        <position position="1"/>
    </location>
</feature>
<dbReference type="InterPro" id="IPR039675">
    <property type="entry name" value="CILP1/CILP2"/>
</dbReference>
<dbReference type="Proteomes" id="UP000567872">
    <property type="component" value="Unassembled WGS sequence"/>
</dbReference>
<dbReference type="OrthoDB" id="10056274at2759"/>
<dbReference type="InterPro" id="IPR025155">
    <property type="entry name" value="WxxW_domain"/>
</dbReference>
<evidence type="ECO:0000256" key="3">
    <source>
        <dbReference type="ARBA" id="ARBA00022729"/>
    </source>
</evidence>
<evidence type="ECO:0000256" key="5">
    <source>
        <dbReference type="SAM" id="MobiDB-lite"/>
    </source>
</evidence>
<evidence type="ECO:0000256" key="2">
    <source>
        <dbReference type="ARBA" id="ARBA00022525"/>
    </source>
</evidence>
<comment type="caution">
    <text evidence="7">The sequence shown here is derived from an EMBL/GenBank/DDBJ whole genome shotgun (WGS) entry which is preliminary data.</text>
</comment>